<feature type="domain" description="GP-PDE" evidence="2">
    <location>
        <begin position="347"/>
        <end position="576"/>
    </location>
</feature>
<feature type="transmembrane region" description="Helical" evidence="1">
    <location>
        <begin position="167"/>
        <end position="196"/>
    </location>
</feature>
<evidence type="ECO:0000259" key="2">
    <source>
        <dbReference type="PROSITE" id="PS51704"/>
    </source>
</evidence>
<feature type="transmembrane region" description="Helical" evidence="1">
    <location>
        <begin position="120"/>
        <end position="147"/>
    </location>
</feature>
<dbReference type="STRING" id="701521.PECL_1845"/>
<dbReference type="Proteomes" id="UP000005444">
    <property type="component" value="Chromosome"/>
</dbReference>
<dbReference type="KEGG" id="pce:PECL_1845"/>
<dbReference type="PROSITE" id="PS51704">
    <property type="entry name" value="GP_PDE"/>
    <property type="match status" value="1"/>
</dbReference>
<keyword evidence="1" id="KW-0812">Transmembrane</keyword>
<keyword evidence="1" id="KW-0472">Membrane</keyword>
<feature type="transmembrane region" description="Helical" evidence="1">
    <location>
        <begin position="318"/>
        <end position="339"/>
    </location>
</feature>
<dbReference type="InterPro" id="IPR030395">
    <property type="entry name" value="GP_PDE_dom"/>
</dbReference>
<dbReference type="Pfam" id="PF10110">
    <property type="entry name" value="GPDPase_memb"/>
    <property type="match status" value="1"/>
</dbReference>
<dbReference type="PANTHER" id="PTHR46211:SF8">
    <property type="entry name" value="PHOSPHODIESTERASE"/>
    <property type="match status" value="1"/>
</dbReference>
<dbReference type="CDD" id="cd08579">
    <property type="entry name" value="GDPD_memb_like"/>
    <property type="match status" value="1"/>
</dbReference>
<organism evidence="3 4">
    <name type="scientific">Pediococcus claussenii (strain ATCC BAA-344 / DSM 14800 / JCM 18046 / KCTC 3811 / LMG 21948 / P06)</name>
    <dbReference type="NCBI Taxonomy" id="701521"/>
    <lineage>
        <taxon>Bacteria</taxon>
        <taxon>Bacillati</taxon>
        <taxon>Bacillota</taxon>
        <taxon>Bacilli</taxon>
        <taxon>Lactobacillales</taxon>
        <taxon>Lactobacillaceae</taxon>
        <taxon>Pediococcus</taxon>
    </lineage>
</organism>
<dbReference type="Pfam" id="PF03009">
    <property type="entry name" value="GDPD"/>
    <property type="match status" value="1"/>
</dbReference>
<dbReference type="RefSeq" id="WP_014216251.1">
    <property type="nucleotide sequence ID" value="NC_016605.1"/>
</dbReference>
<dbReference type="PANTHER" id="PTHR46211">
    <property type="entry name" value="GLYCEROPHOSPHORYL DIESTER PHOSPHODIESTERASE"/>
    <property type="match status" value="1"/>
</dbReference>
<accession>G8PC79</accession>
<feature type="transmembrane region" description="Helical" evidence="1">
    <location>
        <begin position="217"/>
        <end position="242"/>
    </location>
</feature>
<dbReference type="SUPFAM" id="SSF51695">
    <property type="entry name" value="PLC-like phosphodiesterases"/>
    <property type="match status" value="1"/>
</dbReference>
<dbReference type="InterPro" id="IPR017946">
    <property type="entry name" value="PLC-like_Pdiesterase_TIM-brl"/>
</dbReference>
<dbReference type="EMBL" id="CP003137">
    <property type="protein sequence ID" value="AEV96057.1"/>
    <property type="molecule type" value="Genomic_DNA"/>
</dbReference>
<protein>
    <submittedName>
        <fullName evidence="3">Glycerophosphoryl diester phosphodiesterase family protein</fullName>
    </submittedName>
</protein>
<dbReference type="GO" id="GO:0006629">
    <property type="term" value="P:lipid metabolic process"/>
    <property type="evidence" value="ECO:0007669"/>
    <property type="project" value="InterPro"/>
</dbReference>
<keyword evidence="4" id="KW-1185">Reference proteome</keyword>
<dbReference type="Gene3D" id="3.20.20.190">
    <property type="entry name" value="Phosphatidylinositol (PI) phosphodiesterase"/>
    <property type="match status" value="1"/>
</dbReference>
<name>G8PC79_PEDCP</name>
<gene>
    <name evidence="3" type="ordered locus">PECL_1845</name>
</gene>
<proteinExistence type="predicted"/>
<feature type="transmembrane region" description="Helical" evidence="1">
    <location>
        <begin position="73"/>
        <end position="99"/>
    </location>
</feature>
<evidence type="ECO:0000256" key="1">
    <source>
        <dbReference type="SAM" id="Phobius"/>
    </source>
</evidence>
<dbReference type="HOGENOM" id="CLU_030006_15_2_9"/>
<dbReference type="GO" id="GO:0008081">
    <property type="term" value="F:phosphoric diester hydrolase activity"/>
    <property type="evidence" value="ECO:0007669"/>
    <property type="project" value="InterPro"/>
</dbReference>
<dbReference type="eggNOG" id="COG4781">
    <property type="taxonomic scope" value="Bacteria"/>
</dbReference>
<evidence type="ECO:0000313" key="3">
    <source>
        <dbReference type="EMBL" id="AEV96057.1"/>
    </source>
</evidence>
<dbReference type="InterPro" id="IPR018476">
    <property type="entry name" value="GlyceroP-diester-Pdiesterase_M"/>
</dbReference>
<sequence>MFHKSITFFRQIMRHIFSYIMLFVISNIAIQFILIPIFTLIGAILLRINGVQYLSNTNLIQTIISKPLLDIEILILIALIILAIYWQVTFLILGILQINSGQRLTIDTLFKRSSQRVRHTFLQTVWFLLIYTILILPFGGIGFSTPLLNKIKIPSFLIDYVFHDHPLLLLTLISIYLITFYFGIRFLLVIPLVIINRLPIRQAIKKSWSMTHSNIKNLFLLLVFTFATIFITVAIVIILLVFEQTLVDSISATWIPYTNAVFMLLLIEGTLLFSNIAIGASSIMIMLDLLKSDQDFSVHHDQLVSELIRLSNVPKNHVLTRVGVVVVILGAVVFNVLYLNGVFNSQPITVSHRGVNDANGVQNTIPSLENTSRLKPDYVEMDIHETKDRKFVVMHDENLKILTGVNKAPYQLTLKQLTRLTARENGSSAKVASFDDYFKTAHKLHQKLIIEIKTTSHDDPRLVERFNQKYSARILKYHDMIHTLNFNVVQKLKTINPKLTVGYILPFNFVGVPQSKANFYTMEYSTLNHSFLLTAQLTGKKVFAWTVNDDDQMSKMIFMGVNGIITDNLATLQNTEKQMNNHPSFSQRLINFTTEAPF</sequence>
<dbReference type="AlphaFoldDB" id="G8PC79"/>
<feature type="transmembrane region" description="Helical" evidence="1">
    <location>
        <begin position="20"/>
        <end position="46"/>
    </location>
</feature>
<dbReference type="eggNOG" id="COG0584">
    <property type="taxonomic scope" value="Bacteria"/>
</dbReference>
<dbReference type="PATRIC" id="fig|701521.8.peg.1745"/>
<keyword evidence="1" id="KW-1133">Transmembrane helix</keyword>
<feature type="transmembrane region" description="Helical" evidence="1">
    <location>
        <begin position="262"/>
        <end position="287"/>
    </location>
</feature>
<reference evidence="3 4" key="1">
    <citation type="journal article" date="2012" name="J. Bacteriol.">
        <title>Complete Genome Sequence of the Beer Spoilage Organism Pediococcus claussenii ATCC BAA-344T.</title>
        <authorList>
            <person name="Pittet V."/>
            <person name="Abegunde T."/>
            <person name="Marfleet T."/>
            <person name="Haakensen M."/>
            <person name="Morrow K."/>
            <person name="Jayaprakash T."/>
            <person name="Schroeder K."/>
            <person name="Trost B."/>
            <person name="Byrns S."/>
            <person name="Bergsveinson J."/>
            <person name="Kusalik A."/>
            <person name="Ziola B."/>
        </authorList>
    </citation>
    <scope>NUCLEOTIDE SEQUENCE [LARGE SCALE GENOMIC DNA]</scope>
    <source>
        <strain evidence="3 4">ATCC BAA-344</strain>
    </source>
</reference>
<evidence type="ECO:0000313" key="4">
    <source>
        <dbReference type="Proteomes" id="UP000005444"/>
    </source>
</evidence>